<dbReference type="Pfam" id="PF00296">
    <property type="entry name" value="Bac_luciferase"/>
    <property type="match status" value="1"/>
</dbReference>
<dbReference type="Gene3D" id="3.20.20.30">
    <property type="entry name" value="Luciferase-like domain"/>
    <property type="match status" value="2"/>
</dbReference>
<keyword evidence="3" id="KW-1185">Reference proteome</keyword>
<gene>
    <name evidence="2" type="ORF">OG563_23105</name>
</gene>
<dbReference type="PANTHER" id="PTHR30137:SF18">
    <property type="entry name" value="CONSERVED PROTEIN"/>
    <property type="match status" value="1"/>
</dbReference>
<reference evidence="2" key="1">
    <citation type="submission" date="2022-10" db="EMBL/GenBank/DDBJ databases">
        <title>The complete genomes of actinobacterial strains from the NBC collection.</title>
        <authorList>
            <person name="Joergensen T.S."/>
            <person name="Alvarez Arevalo M."/>
            <person name="Sterndorff E.B."/>
            <person name="Faurdal D."/>
            <person name="Vuksanovic O."/>
            <person name="Mourched A.-S."/>
            <person name="Charusanti P."/>
            <person name="Shaw S."/>
            <person name="Blin K."/>
            <person name="Weber T."/>
        </authorList>
    </citation>
    <scope>NUCLEOTIDE SEQUENCE</scope>
    <source>
        <strain evidence="2">NBC_01482</strain>
    </source>
</reference>
<accession>A0ABZ1Z5K4</accession>
<dbReference type="InterPro" id="IPR050766">
    <property type="entry name" value="Bact_Lucif_Oxidored"/>
</dbReference>
<organism evidence="2 3">
    <name type="scientific">Nocardia vinacea</name>
    <dbReference type="NCBI Taxonomy" id="96468"/>
    <lineage>
        <taxon>Bacteria</taxon>
        <taxon>Bacillati</taxon>
        <taxon>Actinomycetota</taxon>
        <taxon>Actinomycetes</taxon>
        <taxon>Mycobacteriales</taxon>
        <taxon>Nocardiaceae</taxon>
        <taxon>Nocardia</taxon>
    </lineage>
</organism>
<sequence length="274" mass="29624">MAIGDLGQFGVWRYYGGFTPQDAQDLEGLGYGTLWLGGSPPADLPVIESLLEATESITVATSIVNIWTAPAKQVAESFHRIEARFPSRFLLGLGAGHPEHQGEYRKPYDALVEYFDELDAAGVPKERRALAALGPRVLGLAAERSAGALPYNVTPEHTARARALLGEGVLLATEHKVVLDDDPVRARTTARPRVEFYLDLQNYVSNLRRLGFTDDDLAKPGSDRLIDALVAHGEADSVVDRLSAHRAAGADHVVIQVLSDEAATLRTLAPLLAK</sequence>
<dbReference type="Proteomes" id="UP001432062">
    <property type="component" value="Chromosome"/>
</dbReference>
<dbReference type="PANTHER" id="PTHR30137">
    <property type="entry name" value="LUCIFERASE-LIKE MONOOXYGENASE"/>
    <property type="match status" value="1"/>
</dbReference>
<dbReference type="EMBL" id="CP109441">
    <property type="protein sequence ID" value="WUV50832.1"/>
    <property type="molecule type" value="Genomic_DNA"/>
</dbReference>
<dbReference type="RefSeq" id="WP_327095491.1">
    <property type="nucleotide sequence ID" value="NZ_CP109149.1"/>
</dbReference>
<evidence type="ECO:0000259" key="1">
    <source>
        <dbReference type="Pfam" id="PF00296"/>
    </source>
</evidence>
<dbReference type="NCBIfam" id="TIGR03620">
    <property type="entry name" value="F420_MSMEG_4141"/>
    <property type="match status" value="1"/>
</dbReference>
<feature type="domain" description="Luciferase-like" evidence="1">
    <location>
        <begin position="23"/>
        <end position="252"/>
    </location>
</feature>
<evidence type="ECO:0000313" key="2">
    <source>
        <dbReference type="EMBL" id="WUV50832.1"/>
    </source>
</evidence>
<dbReference type="InterPro" id="IPR019922">
    <property type="entry name" value="Lucif-like_OxRdatse_MSMEG_4141"/>
</dbReference>
<dbReference type="InterPro" id="IPR011251">
    <property type="entry name" value="Luciferase-like_dom"/>
</dbReference>
<dbReference type="InterPro" id="IPR036661">
    <property type="entry name" value="Luciferase-like_sf"/>
</dbReference>
<name>A0ABZ1Z5K4_9NOCA</name>
<evidence type="ECO:0000313" key="3">
    <source>
        <dbReference type="Proteomes" id="UP001432062"/>
    </source>
</evidence>
<proteinExistence type="predicted"/>
<dbReference type="SUPFAM" id="SSF51679">
    <property type="entry name" value="Bacterial luciferase-like"/>
    <property type="match status" value="1"/>
</dbReference>
<protein>
    <submittedName>
        <fullName evidence="2">LLM class F420-dependent oxidoreductase</fullName>
    </submittedName>
</protein>